<dbReference type="OrthoDB" id="5417887at2759"/>
<dbReference type="Pfam" id="PF20684">
    <property type="entry name" value="Fung_rhodopsin"/>
    <property type="match status" value="1"/>
</dbReference>
<evidence type="ECO:0000256" key="1">
    <source>
        <dbReference type="ARBA" id="ARBA00004141"/>
    </source>
</evidence>
<protein>
    <recommendedName>
        <fullName evidence="8">Rhodopsin domain-containing protein</fullName>
    </recommendedName>
</protein>
<evidence type="ECO:0000259" key="8">
    <source>
        <dbReference type="Pfam" id="PF20684"/>
    </source>
</evidence>
<dbReference type="InterPro" id="IPR049326">
    <property type="entry name" value="Rhodopsin_dom_fungi"/>
</dbReference>
<evidence type="ECO:0000256" key="7">
    <source>
        <dbReference type="SAM" id="Phobius"/>
    </source>
</evidence>
<feature type="transmembrane region" description="Helical" evidence="7">
    <location>
        <begin position="63"/>
        <end position="86"/>
    </location>
</feature>
<evidence type="ECO:0000256" key="5">
    <source>
        <dbReference type="ARBA" id="ARBA00038359"/>
    </source>
</evidence>
<evidence type="ECO:0000313" key="10">
    <source>
        <dbReference type="Proteomes" id="UP001140453"/>
    </source>
</evidence>
<gene>
    <name evidence="9" type="ORF">N0V93_008834</name>
</gene>
<proteinExistence type="inferred from homology"/>
<organism evidence="9 10">
    <name type="scientific">Gnomoniopsis smithogilvyi</name>
    <dbReference type="NCBI Taxonomy" id="1191159"/>
    <lineage>
        <taxon>Eukaryota</taxon>
        <taxon>Fungi</taxon>
        <taxon>Dikarya</taxon>
        <taxon>Ascomycota</taxon>
        <taxon>Pezizomycotina</taxon>
        <taxon>Sordariomycetes</taxon>
        <taxon>Sordariomycetidae</taxon>
        <taxon>Diaporthales</taxon>
        <taxon>Gnomoniaceae</taxon>
        <taxon>Gnomoniopsis</taxon>
    </lineage>
</organism>
<dbReference type="InterPro" id="IPR052337">
    <property type="entry name" value="SAT4-like"/>
</dbReference>
<accession>A0A9W8YR06</accession>
<evidence type="ECO:0000256" key="6">
    <source>
        <dbReference type="SAM" id="MobiDB-lite"/>
    </source>
</evidence>
<dbReference type="PANTHER" id="PTHR33048">
    <property type="entry name" value="PTH11-LIKE INTEGRAL MEMBRANE PROTEIN (AFU_ORTHOLOGUE AFUA_5G11245)"/>
    <property type="match status" value="1"/>
</dbReference>
<evidence type="ECO:0000313" key="9">
    <source>
        <dbReference type="EMBL" id="KAJ4388227.1"/>
    </source>
</evidence>
<comment type="caution">
    <text evidence="9">The sequence shown here is derived from an EMBL/GenBank/DDBJ whole genome shotgun (WGS) entry which is preliminary data.</text>
</comment>
<feature type="domain" description="Rhodopsin" evidence="8">
    <location>
        <begin position="2"/>
        <end position="87"/>
    </location>
</feature>
<reference evidence="9" key="1">
    <citation type="submission" date="2022-10" db="EMBL/GenBank/DDBJ databases">
        <title>Tapping the CABI collections for fungal endophytes: first genome assemblies for Collariella, Neodidymelliopsis, Ascochyta clinopodiicola, Didymella pomorum, Didymosphaeria variabile, Neocosmospora piperis and Neocucurbitaria cava.</title>
        <authorList>
            <person name="Hill R."/>
        </authorList>
    </citation>
    <scope>NUCLEOTIDE SEQUENCE</scope>
    <source>
        <strain evidence="9">IMI 355082</strain>
    </source>
</reference>
<dbReference type="AlphaFoldDB" id="A0A9W8YR06"/>
<keyword evidence="3 7" id="KW-1133">Transmembrane helix</keyword>
<feature type="transmembrane region" description="Helical" evidence="7">
    <location>
        <begin position="24"/>
        <end position="51"/>
    </location>
</feature>
<evidence type="ECO:0000256" key="2">
    <source>
        <dbReference type="ARBA" id="ARBA00022692"/>
    </source>
</evidence>
<evidence type="ECO:0000256" key="4">
    <source>
        <dbReference type="ARBA" id="ARBA00023136"/>
    </source>
</evidence>
<keyword evidence="2 7" id="KW-0812">Transmembrane</keyword>
<dbReference type="PANTHER" id="PTHR33048:SF42">
    <property type="entry name" value="INTEGRAL MEMBRANE PROTEIN"/>
    <property type="match status" value="1"/>
</dbReference>
<feature type="compositionally biased region" description="Basic and acidic residues" evidence="6">
    <location>
        <begin position="139"/>
        <end position="151"/>
    </location>
</feature>
<dbReference type="Proteomes" id="UP001140453">
    <property type="component" value="Unassembled WGS sequence"/>
</dbReference>
<comment type="similarity">
    <text evidence="5">Belongs to the SAT4 family.</text>
</comment>
<sequence>MDILLAMVPWSVIMKLKMHLKEKIGVAICMSLGIIAAVTSIMRAIYIPAIYAEDYTWDESSLYVWTATEIATTIVAASIPVLRPLLRSFVNSTQRRDGRTGVTNTFKTGTYVCSAVGRAQSYRRMDGDGNSQKTGGIGHLDDISEDGEKSPDLVSTPSKSFEHGRDHDGILKTETIQVQYARKSWNASEVGHGETLGFGFEMDEIPASHFRSTSR</sequence>
<feature type="region of interest" description="Disordered" evidence="6">
    <location>
        <begin position="123"/>
        <end position="166"/>
    </location>
</feature>
<comment type="subcellular location">
    <subcellularLocation>
        <location evidence="1">Membrane</location>
        <topology evidence="1">Multi-pass membrane protein</topology>
    </subcellularLocation>
</comment>
<name>A0A9W8YR06_9PEZI</name>
<dbReference type="EMBL" id="JAPEVB010000005">
    <property type="protein sequence ID" value="KAJ4388227.1"/>
    <property type="molecule type" value="Genomic_DNA"/>
</dbReference>
<keyword evidence="10" id="KW-1185">Reference proteome</keyword>
<dbReference type="GO" id="GO:0016020">
    <property type="term" value="C:membrane"/>
    <property type="evidence" value="ECO:0007669"/>
    <property type="project" value="UniProtKB-SubCell"/>
</dbReference>
<evidence type="ECO:0000256" key="3">
    <source>
        <dbReference type="ARBA" id="ARBA00022989"/>
    </source>
</evidence>
<keyword evidence="4 7" id="KW-0472">Membrane</keyword>